<name>A0AAX6ICW7_IRIPA</name>
<comment type="caution">
    <text evidence="2">The sequence shown here is derived from an EMBL/GenBank/DDBJ whole genome shotgun (WGS) entry which is preliminary data.</text>
</comment>
<protein>
    <submittedName>
        <fullName evidence="2">1,4-dihydroxy-2-naphthoyl-CoA thioesterase 1-like</fullName>
    </submittedName>
</protein>
<dbReference type="EMBL" id="JANAVB010002663">
    <property type="protein sequence ID" value="KAJ6850707.1"/>
    <property type="molecule type" value="Genomic_DNA"/>
</dbReference>
<evidence type="ECO:0000313" key="3">
    <source>
        <dbReference type="Proteomes" id="UP001140949"/>
    </source>
</evidence>
<evidence type="ECO:0000256" key="1">
    <source>
        <dbReference type="SAM" id="Phobius"/>
    </source>
</evidence>
<sequence length="65" mass="8014">MWRDPQEVRQVVARQRRAALLLFTEQREKHVLVRNCMFDVFWTYIEDVICMALLYYLMLVLQHNN</sequence>
<organism evidence="2 3">
    <name type="scientific">Iris pallida</name>
    <name type="common">Sweet iris</name>
    <dbReference type="NCBI Taxonomy" id="29817"/>
    <lineage>
        <taxon>Eukaryota</taxon>
        <taxon>Viridiplantae</taxon>
        <taxon>Streptophyta</taxon>
        <taxon>Embryophyta</taxon>
        <taxon>Tracheophyta</taxon>
        <taxon>Spermatophyta</taxon>
        <taxon>Magnoliopsida</taxon>
        <taxon>Liliopsida</taxon>
        <taxon>Asparagales</taxon>
        <taxon>Iridaceae</taxon>
        <taxon>Iridoideae</taxon>
        <taxon>Irideae</taxon>
        <taxon>Iris</taxon>
    </lineage>
</organism>
<dbReference type="Proteomes" id="UP001140949">
    <property type="component" value="Unassembled WGS sequence"/>
</dbReference>
<keyword evidence="1" id="KW-0812">Transmembrane</keyword>
<keyword evidence="3" id="KW-1185">Reference proteome</keyword>
<keyword evidence="1" id="KW-1133">Transmembrane helix</keyword>
<keyword evidence="1" id="KW-0472">Membrane</keyword>
<gene>
    <name evidence="2" type="ORF">M6B38_263095</name>
</gene>
<accession>A0AAX6ICW7</accession>
<evidence type="ECO:0000313" key="2">
    <source>
        <dbReference type="EMBL" id="KAJ6850707.1"/>
    </source>
</evidence>
<proteinExistence type="predicted"/>
<dbReference type="AlphaFoldDB" id="A0AAX6ICW7"/>
<feature type="transmembrane region" description="Helical" evidence="1">
    <location>
        <begin position="41"/>
        <end position="61"/>
    </location>
</feature>
<reference evidence="2" key="1">
    <citation type="journal article" date="2023" name="GigaByte">
        <title>Genome assembly of the bearded iris, Iris pallida Lam.</title>
        <authorList>
            <person name="Bruccoleri R.E."/>
            <person name="Oakeley E.J."/>
            <person name="Faust A.M.E."/>
            <person name="Altorfer M."/>
            <person name="Dessus-Babus S."/>
            <person name="Burckhardt D."/>
            <person name="Oertli M."/>
            <person name="Naumann U."/>
            <person name="Petersen F."/>
            <person name="Wong J."/>
        </authorList>
    </citation>
    <scope>NUCLEOTIDE SEQUENCE</scope>
    <source>
        <strain evidence="2">GSM-AAB239-AS_SAM_17_03QT</strain>
    </source>
</reference>
<reference evidence="2" key="2">
    <citation type="submission" date="2023-04" db="EMBL/GenBank/DDBJ databases">
        <authorList>
            <person name="Bruccoleri R.E."/>
            <person name="Oakeley E.J."/>
            <person name="Faust A.-M."/>
            <person name="Dessus-Babus S."/>
            <person name="Altorfer M."/>
            <person name="Burckhardt D."/>
            <person name="Oertli M."/>
            <person name="Naumann U."/>
            <person name="Petersen F."/>
            <person name="Wong J."/>
        </authorList>
    </citation>
    <scope>NUCLEOTIDE SEQUENCE</scope>
    <source>
        <strain evidence="2">GSM-AAB239-AS_SAM_17_03QT</strain>
        <tissue evidence="2">Leaf</tissue>
    </source>
</reference>